<evidence type="ECO:0000313" key="5">
    <source>
        <dbReference type="EMBL" id="NWD39744.1"/>
    </source>
</evidence>
<name>A0A7Y8ATY2_PSETO</name>
<accession>A0A7Y8ATY2</accession>
<dbReference type="EMBL" id="JACAQK010000030">
    <property type="protein sequence ID" value="NWD39744.1"/>
    <property type="molecule type" value="Genomic_DNA"/>
</dbReference>
<proteinExistence type="predicted"/>
<evidence type="ECO:0000313" key="6">
    <source>
        <dbReference type="Proteomes" id="UP000549134"/>
    </source>
</evidence>
<reference evidence="5 6" key="1">
    <citation type="submission" date="2020-04" db="EMBL/GenBank/DDBJ databases">
        <title>Molecular characterization of pseudomonads from Agaricus bisporus reveal novel blotch 2 pathogens in Western Europe.</title>
        <authorList>
            <person name="Taparia T."/>
            <person name="Krijger M."/>
            <person name="Haynes E."/>
            <person name="Elpinstone J.G."/>
            <person name="Noble R."/>
            <person name="Van Der Wolf J."/>
        </authorList>
    </citation>
    <scope>NUCLEOTIDE SEQUENCE [LARGE SCALE GENOMIC DNA]</scope>
    <source>
        <strain evidence="5 6">IPO3746</strain>
    </source>
</reference>
<protein>
    <recommendedName>
        <fullName evidence="4">Peptidase C58 YopT-type domain-containing protein</fullName>
    </recommendedName>
</protein>
<dbReference type="Proteomes" id="UP000549134">
    <property type="component" value="Unassembled WGS sequence"/>
</dbReference>
<keyword evidence="2" id="KW-0378">Hydrolase</keyword>
<evidence type="ECO:0000256" key="2">
    <source>
        <dbReference type="ARBA" id="ARBA00022801"/>
    </source>
</evidence>
<dbReference type="GO" id="GO:0006508">
    <property type="term" value="P:proteolysis"/>
    <property type="evidence" value="ECO:0007669"/>
    <property type="project" value="UniProtKB-KW"/>
</dbReference>
<dbReference type="InterPro" id="IPR038765">
    <property type="entry name" value="Papain-like_cys_pep_sf"/>
</dbReference>
<dbReference type="SUPFAM" id="SSF54001">
    <property type="entry name" value="Cysteine proteinases"/>
    <property type="match status" value="1"/>
</dbReference>
<sequence>MKVHRVAKFKQRSALSNNAAIKEMPGVQNGACIGLAFAWLRRRLQQPSETPQRRIQYLGQEDTLYKVDVDCSSFNRCYYRSARGIERIVAAAPNICGMSSRSAIEASGLTGLEVLASHIDETLPGYYLWECTFTEGVTSHAFALYADGSGMSFFDPNSGEYRIGAKGKLAFFKQLYNHYRHYVSMKGVKADLQFDKLFLIQLGNM</sequence>
<organism evidence="5 6">
    <name type="scientific">Pseudomonas tolaasii</name>
    <dbReference type="NCBI Taxonomy" id="29442"/>
    <lineage>
        <taxon>Bacteria</taxon>
        <taxon>Pseudomonadati</taxon>
        <taxon>Pseudomonadota</taxon>
        <taxon>Gammaproteobacteria</taxon>
        <taxon>Pseudomonadales</taxon>
        <taxon>Pseudomonadaceae</taxon>
        <taxon>Pseudomonas</taxon>
    </lineage>
</organism>
<keyword evidence="1" id="KW-0645">Protease</keyword>
<comment type="caution">
    <text evidence="5">The sequence shown here is derived from an EMBL/GenBank/DDBJ whole genome shotgun (WGS) entry which is preliminary data.</text>
</comment>
<dbReference type="InterPro" id="IPR006473">
    <property type="entry name" value="Peptidase_C58_Yopt"/>
</dbReference>
<keyword evidence="3" id="KW-0788">Thiol protease</keyword>
<feature type="domain" description="Peptidase C58 YopT-type" evidence="4">
    <location>
        <begin position="133"/>
        <end position="181"/>
    </location>
</feature>
<dbReference type="GO" id="GO:0004197">
    <property type="term" value="F:cysteine-type endopeptidase activity"/>
    <property type="evidence" value="ECO:0007669"/>
    <property type="project" value="InterPro"/>
</dbReference>
<dbReference type="AlphaFoldDB" id="A0A7Y8ATY2"/>
<evidence type="ECO:0000256" key="3">
    <source>
        <dbReference type="ARBA" id="ARBA00022807"/>
    </source>
</evidence>
<evidence type="ECO:0000259" key="4">
    <source>
        <dbReference type="Pfam" id="PF03543"/>
    </source>
</evidence>
<dbReference type="Pfam" id="PF03543">
    <property type="entry name" value="Peptidase_C58"/>
    <property type="match status" value="1"/>
</dbReference>
<evidence type="ECO:0000256" key="1">
    <source>
        <dbReference type="ARBA" id="ARBA00022670"/>
    </source>
</evidence>
<dbReference type="Gene3D" id="3.90.70.20">
    <property type="match status" value="1"/>
</dbReference>
<gene>
    <name evidence="5" type="ORF">HX787_28180</name>
</gene>